<feature type="transmembrane region" description="Helical" evidence="7">
    <location>
        <begin position="55"/>
        <end position="79"/>
    </location>
</feature>
<dbReference type="EMBL" id="WOTH01000002">
    <property type="protein sequence ID" value="NHO52625.1"/>
    <property type="molecule type" value="Genomic_DNA"/>
</dbReference>
<proteinExistence type="inferred from homology"/>
<name>A0A967B2P6_9PROT</name>
<sequence length="235" mass="24790">MYLPASVTVARDSFLLAYPAFFSIINPLGAAIIFLQAAGDHTAKERADLARLVGIYTFSILMVSIWAGSLLLGFFGITINALRLAGGLFVARGGWVMLQSPEDTEHKRQSQIMQDDGTPVSSPNWRDIAFFPLTMPFTVGPGTMSVAIALSSGDNGRNSLAYGVGISIAAAASAVTVWVAYAYAERLTSMLGVTGTRILSRLAALILMAIGVQIMAGGVIGFMQEAIRSSGLAAH</sequence>
<feature type="transmembrane region" description="Helical" evidence="7">
    <location>
        <begin position="203"/>
        <end position="223"/>
    </location>
</feature>
<evidence type="ECO:0000313" key="8">
    <source>
        <dbReference type="EMBL" id="NHO52625.1"/>
    </source>
</evidence>
<organism evidence="8 9">
    <name type="scientific">Acetobacter estunensis</name>
    <dbReference type="NCBI Taxonomy" id="104097"/>
    <lineage>
        <taxon>Bacteria</taxon>
        <taxon>Pseudomonadati</taxon>
        <taxon>Pseudomonadota</taxon>
        <taxon>Alphaproteobacteria</taxon>
        <taxon>Acetobacterales</taxon>
        <taxon>Acetobacteraceae</taxon>
        <taxon>Acetobacter</taxon>
    </lineage>
</organism>
<accession>A0A967B2P6</accession>
<comment type="caution">
    <text evidence="8">The sequence shown here is derived from an EMBL/GenBank/DDBJ whole genome shotgun (WGS) entry which is preliminary data.</text>
</comment>
<evidence type="ECO:0000256" key="3">
    <source>
        <dbReference type="ARBA" id="ARBA00022475"/>
    </source>
</evidence>
<evidence type="ECO:0000256" key="7">
    <source>
        <dbReference type="RuleBase" id="RU362048"/>
    </source>
</evidence>
<evidence type="ECO:0000256" key="1">
    <source>
        <dbReference type="ARBA" id="ARBA00004651"/>
    </source>
</evidence>
<dbReference type="AlphaFoldDB" id="A0A967B2P6"/>
<dbReference type="Pfam" id="PF01914">
    <property type="entry name" value="MarC"/>
    <property type="match status" value="1"/>
</dbReference>
<dbReference type="InterPro" id="IPR002771">
    <property type="entry name" value="Multi_antbiot-R_MarC"/>
</dbReference>
<feature type="transmembrane region" description="Helical" evidence="7">
    <location>
        <begin position="15"/>
        <end position="35"/>
    </location>
</feature>
<dbReference type="PANTHER" id="PTHR33508">
    <property type="entry name" value="UPF0056 MEMBRANE PROTEIN YHCE"/>
    <property type="match status" value="1"/>
</dbReference>
<dbReference type="Proteomes" id="UP000597459">
    <property type="component" value="Unassembled WGS sequence"/>
</dbReference>
<gene>
    <name evidence="8" type="ORF">GOB87_01420</name>
</gene>
<keyword evidence="3" id="KW-1003">Cell membrane</keyword>
<evidence type="ECO:0000313" key="9">
    <source>
        <dbReference type="Proteomes" id="UP000597459"/>
    </source>
</evidence>
<evidence type="ECO:0000256" key="4">
    <source>
        <dbReference type="ARBA" id="ARBA00022692"/>
    </source>
</evidence>
<comment type="similarity">
    <text evidence="2 7">Belongs to the UPF0056 (MarC) family.</text>
</comment>
<comment type="caution">
    <text evidence="7">Lacks conserved residue(s) required for the propagation of feature annotation.</text>
</comment>
<comment type="subcellular location">
    <subcellularLocation>
        <location evidence="1 7">Cell membrane</location>
        <topology evidence="1 7">Multi-pass membrane protein</topology>
    </subcellularLocation>
</comment>
<keyword evidence="9" id="KW-1185">Reference proteome</keyword>
<feature type="transmembrane region" description="Helical" evidence="7">
    <location>
        <begin position="128"/>
        <end position="150"/>
    </location>
</feature>
<protein>
    <recommendedName>
        <fullName evidence="7">UPF0056 membrane protein</fullName>
    </recommendedName>
</protein>
<dbReference type="NCBIfam" id="TIGR00427">
    <property type="entry name" value="NAAT family transporter"/>
    <property type="match status" value="1"/>
</dbReference>
<feature type="transmembrane region" description="Helical" evidence="7">
    <location>
        <begin position="162"/>
        <end position="183"/>
    </location>
</feature>
<keyword evidence="5 7" id="KW-1133">Transmembrane helix</keyword>
<dbReference type="RefSeq" id="WP_166312765.1">
    <property type="nucleotide sequence ID" value="NZ_WOTH01000002.1"/>
</dbReference>
<keyword evidence="4 7" id="KW-0812">Transmembrane</keyword>
<reference evidence="8" key="1">
    <citation type="submission" date="2019-11" db="EMBL/GenBank/DDBJ databases">
        <title>Description of new Acetobacter species.</title>
        <authorList>
            <person name="Cleenwerck I."/>
            <person name="Sombolestani A.S."/>
        </authorList>
    </citation>
    <scope>NUCLEOTIDE SEQUENCE</scope>
    <source>
        <strain evidence="8">LMG 1626</strain>
    </source>
</reference>
<dbReference type="GO" id="GO:0005886">
    <property type="term" value="C:plasma membrane"/>
    <property type="evidence" value="ECO:0007669"/>
    <property type="project" value="UniProtKB-SubCell"/>
</dbReference>
<evidence type="ECO:0000256" key="5">
    <source>
        <dbReference type="ARBA" id="ARBA00022989"/>
    </source>
</evidence>
<evidence type="ECO:0000256" key="2">
    <source>
        <dbReference type="ARBA" id="ARBA00009784"/>
    </source>
</evidence>
<keyword evidence="6 7" id="KW-0472">Membrane</keyword>
<evidence type="ECO:0000256" key="6">
    <source>
        <dbReference type="ARBA" id="ARBA00023136"/>
    </source>
</evidence>
<dbReference type="PANTHER" id="PTHR33508:SF1">
    <property type="entry name" value="UPF0056 MEMBRANE PROTEIN YHCE"/>
    <property type="match status" value="1"/>
</dbReference>